<dbReference type="EMBL" id="AGNL01015278">
    <property type="protein sequence ID" value="EJK66089.1"/>
    <property type="molecule type" value="Genomic_DNA"/>
</dbReference>
<keyword evidence="3" id="KW-0732">Signal</keyword>
<reference evidence="4 5" key="1">
    <citation type="journal article" date="2012" name="Genome Biol.">
        <title>Genome and low-iron response of an oceanic diatom adapted to chronic iron limitation.</title>
        <authorList>
            <person name="Lommer M."/>
            <person name="Specht M."/>
            <person name="Roy A.S."/>
            <person name="Kraemer L."/>
            <person name="Andreson R."/>
            <person name="Gutowska M.A."/>
            <person name="Wolf J."/>
            <person name="Bergner S.V."/>
            <person name="Schilhabel M.B."/>
            <person name="Klostermeier U.C."/>
            <person name="Beiko R.G."/>
            <person name="Rosenstiel P."/>
            <person name="Hippler M."/>
            <person name="Laroche J."/>
        </authorList>
    </citation>
    <scope>NUCLEOTIDE SEQUENCE [LARGE SCALE GENOMIC DNA]</scope>
    <source>
        <strain evidence="4 5">CCMP1005</strain>
    </source>
</reference>
<feature type="transmembrane region" description="Helical" evidence="2">
    <location>
        <begin position="99"/>
        <end position="116"/>
    </location>
</feature>
<keyword evidence="2" id="KW-0472">Membrane</keyword>
<feature type="transmembrane region" description="Helical" evidence="2">
    <location>
        <begin position="62"/>
        <end position="87"/>
    </location>
</feature>
<evidence type="ECO:0008006" key="6">
    <source>
        <dbReference type="Google" id="ProtNLM"/>
    </source>
</evidence>
<dbReference type="PANTHER" id="PTHR33876:SF4">
    <property type="entry name" value="CHLOROPLAST PROTEIN FOR GROWTH AND FERTILITY 2"/>
    <property type="match status" value="1"/>
</dbReference>
<feature type="compositionally biased region" description="Basic residues" evidence="1">
    <location>
        <begin position="259"/>
        <end position="268"/>
    </location>
</feature>
<keyword evidence="2" id="KW-1133">Transmembrane helix</keyword>
<dbReference type="AlphaFoldDB" id="K0SMA1"/>
<dbReference type="PANTHER" id="PTHR33876">
    <property type="entry name" value="UNNAMED PRODUCT"/>
    <property type="match status" value="1"/>
</dbReference>
<sequence>MSTSAELVATGLLMGLVYVSTGPDHLAGMAAIVIGAPSKQADVTYEEHHDQMRGRSNSAFLLGLRWGLGNSVALVVAGSSLAVFSGAFSSDYVVMDDRLGLILQGLVGIYTMALGMRGVRRSFDNRSGGCVLPIDEDDGTAQFNNASAEGDEGEGIVVEIPMPSHSGRPEGEDMLLSSMRDALVHDSLHGSSSHADLSMVSGADDIEQRIFNAADSLRRNAGGESMTSLTQFGEGKSAHSLKSSASTKCHANGPIKVQSNRRKGRPRKASSFVGKNSGKNSVLAPVGCAHTSRDRCRTCATSDALLAVIAGLLHGASGAGSVLGVVPASEIFDPAKAAAYLGAFCVTSSLVMGGFAALCSGFGKWLAGRPDSRRYGSRVFLVEAGSGLVSLIVGAIWLIMISAGRLDDIQ</sequence>
<feature type="transmembrane region" description="Helical" evidence="2">
    <location>
        <begin position="304"/>
        <end position="326"/>
    </location>
</feature>
<gene>
    <name evidence="4" type="ORF">THAOC_13010</name>
</gene>
<feature type="chain" id="PRO_5003837309" description="Nickel/cobalt efflux system" evidence="3">
    <location>
        <begin position="22"/>
        <end position="410"/>
    </location>
</feature>
<accession>K0SMA1</accession>
<dbReference type="eggNOG" id="ENOG502S30Z">
    <property type="taxonomic scope" value="Eukaryota"/>
</dbReference>
<evidence type="ECO:0000256" key="3">
    <source>
        <dbReference type="SAM" id="SignalP"/>
    </source>
</evidence>
<feature type="region of interest" description="Disordered" evidence="1">
    <location>
        <begin position="225"/>
        <end position="274"/>
    </location>
</feature>
<evidence type="ECO:0000256" key="1">
    <source>
        <dbReference type="SAM" id="MobiDB-lite"/>
    </source>
</evidence>
<dbReference type="OrthoDB" id="669460at2759"/>
<organism evidence="4 5">
    <name type="scientific">Thalassiosira oceanica</name>
    <name type="common">Marine diatom</name>
    <dbReference type="NCBI Taxonomy" id="159749"/>
    <lineage>
        <taxon>Eukaryota</taxon>
        <taxon>Sar</taxon>
        <taxon>Stramenopiles</taxon>
        <taxon>Ochrophyta</taxon>
        <taxon>Bacillariophyta</taxon>
        <taxon>Coscinodiscophyceae</taxon>
        <taxon>Thalassiosirophycidae</taxon>
        <taxon>Thalassiosirales</taxon>
        <taxon>Thalassiosiraceae</taxon>
        <taxon>Thalassiosira</taxon>
    </lineage>
</organism>
<name>K0SMA1_THAOC</name>
<feature type="signal peptide" evidence="3">
    <location>
        <begin position="1"/>
        <end position="21"/>
    </location>
</feature>
<feature type="compositionally biased region" description="Polar residues" evidence="1">
    <location>
        <begin position="240"/>
        <end position="249"/>
    </location>
</feature>
<evidence type="ECO:0000313" key="5">
    <source>
        <dbReference type="Proteomes" id="UP000266841"/>
    </source>
</evidence>
<keyword evidence="2" id="KW-0812">Transmembrane</keyword>
<feature type="transmembrane region" description="Helical" evidence="2">
    <location>
        <begin position="379"/>
        <end position="400"/>
    </location>
</feature>
<dbReference type="InterPro" id="IPR052776">
    <property type="entry name" value="Chloro_ReproSupport/MetalTrans"/>
</dbReference>
<evidence type="ECO:0000313" key="4">
    <source>
        <dbReference type="EMBL" id="EJK66089.1"/>
    </source>
</evidence>
<comment type="caution">
    <text evidence="4">The sequence shown here is derived from an EMBL/GenBank/DDBJ whole genome shotgun (WGS) entry which is preliminary data.</text>
</comment>
<dbReference type="Proteomes" id="UP000266841">
    <property type="component" value="Unassembled WGS sequence"/>
</dbReference>
<keyword evidence="5" id="KW-1185">Reference proteome</keyword>
<dbReference type="OMA" id="QWGCGHS"/>
<proteinExistence type="predicted"/>
<feature type="transmembrane region" description="Helical" evidence="2">
    <location>
        <begin position="338"/>
        <end position="367"/>
    </location>
</feature>
<protein>
    <recommendedName>
        <fullName evidence="6">Nickel/cobalt efflux system</fullName>
    </recommendedName>
</protein>
<evidence type="ECO:0000256" key="2">
    <source>
        <dbReference type="SAM" id="Phobius"/>
    </source>
</evidence>